<keyword evidence="2" id="KW-1185">Reference proteome</keyword>
<dbReference type="EMBL" id="CAKKNT010000001">
    <property type="protein sequence ID" value="CAH0417600.1"/>
    <property type="molecule type" value="Genomic_DNA"/>
</dbReference>
<protein>
    <submittedName>
        <fullName evidence="1">Uncharacterized protein</fullName>
    </submittedName>
</protein>
<dbReference type="Proteomes" id="UP000789719">
    <property type="component" value="Unassembled WGS sequence"/>
</dbReference>
<name>A0ABN8BN93_9LACO</name>
<gene>
    <name evidence="1" type="ORF">WGH24286_00012</name>
</gene>
<sequence length="210" mass="23919">MKLANELVAARWHAKRQTQLLQPTQQHLWLTRFKRFGIISPENYRPAILRHQSNLEGTDVYQKRRPTTKRQFYEPCAATPVRHWEWYGHSPLPTAKQPVTIDASSLTHQPIAMPRKAVHRRIIPAKLRPADCAPTITFAAGDGPSWQPTARTADKLAVEVVATYQLTKPHYDPNARAQACRRGAQALTSLLKRQRTGMFNITDFAPVNEN</sequence>
<reference evidence="1 2" key="1">
    <citation type="submission" date="2021-11" db="EMBL/GenBank/DDBJ databases">
        <authorList>
            <person name="Depoorter E."/>
        </authorList>
    </citation>
    <scope>NUCLEOTIDE SEQUENCE [LARGE SCALE GENOMIC DNA]</scope>
    <source>
        <strain evidence="1 2">LMG 24286</strain>
    </source>
</reference>
<evidence type="ECO:0000313" key="2">
    <source>
        <dbReference type="Proteomes" id="UP000789719"/>
    </source>
</evidence>
<evidence type="ECO:0000313" key="1">
    <source>
        <dbReference type="EMBL" id="CAH0417600.1"/>
    </source>
</evidence>
<proteinExistence type="predicted"/>
<accession>A0ABN8BN93</accession>
<comment type="caution">
    <text evidence="1">The sequence shown here is derived from an EMBL/GenBank/DDBJ whole genome shotgun (WGS) entry which is preliminary data.</text>
</comment>
<dbReference type="RefSeq" id="WP_230097732.1">
    <property type="nucleotide sequence ID" value="NZ_CAKKNT010000001.1"/>
</dbReference>
<organism evidence="1 2">
    <name type="scientific">Periweissella ghanensis</name>
    <dbReference type="NCBI Taxonomy" id="467997"/>
    <lineage>
        <taxon>Bacteria</taxon>
        <taxon>Bacillati</taxon>
        <taxon>Bacillota</taxon>
        <taxon>Bacilli</taxon>
        <taxon>Lactobacillales</taxon>
        <taxon>Lactobacillaceae</taxon>
        <taxon>Periweissella</taxon>
    </lineage>
</organism>